<dbReference type="PROSITE" id="PS00455">
    <property type="entry name" value="AMP_BINDING"/>
    <property type="match status" value="1"/>
</dbReference>
<dbReference type="InterPro" id="IPR050237">
    <property type="entry name" value="ATP-dep_AMP-bd_enzyme"/>
</dbReference>
<comment type="subcellular location">
    <subcellularLocation>
        <location evidence="2">Membrane</location>
        <topology evidence="2">Peripheral membrane protein</topology>
    </subcellularLocation>
</comment>
<comment type="pathway">
    <text evidence="3">Lipid metabolism; fatty acid beta-oxidation.</text>
</comment>
<evidence type="ECO:0000256" key="10">
    <source>
        <dbReference type="ARBA" id="ARBA00023098"/>
    </source>
</evidence>
<keyword evidence="6" id="KW-0547">Nucleotide-binding</keyword>
<dbReference type="GO" id="GO:0004467">
    <property type="term" value="F:long-chain fatty acid-CoA ligase activity"/>
    <property type="evidence" value="ECO:0007669"/>
    <property type="project" value="UniProtKB-EC"/>
</dbReference>
<dbReference type="Proteomes" id="UP000627715">
    <property type="component" value="Unassembled WGS sequence"/>
</dbReference>
<dbReference type="InterPro" id="IPR020845">
    <property type="entry name" value="AMP-binding_CS"/>
</dbReference>
<evidence type="ECO:0000313" key="18">
    <source>
        <dbReference type="Proteomes" id="UP000627715"/>
    </source>
</evidence>
<keyword evidence="8" id="KW-0067">ATP-binding</keyword>
<dbReference type="FunFam" id="3.30.300.30:FF:000006">
    <property type="entry name" value="Long-chain-fatty-acid--CoA ligase FadD"/>
    <property type="match status" value="1"/>
</dbReference>
<evidence type="ECO:0000256" key="5">
    <source>
        <dbReference type="ARBA" id="ARBA00022598"/>
    </source>
</evidence>
<reference evidence="17" key="2">
    <citation type="submission" date="2020-09" db="EMBL/GenBank/DDBJ databases">
        <authorList>
            <person name="Sun Q."/>
            <person name="Zhou Y."/>
        </authorList>
    </citation>
    <scope>NUCLEOTIDE SEQUENCE</scope>
    <source>
        <strain evidence="17">CGMCC 1.15425</strain>
    </source>
</reference>
<dbReference type="InterPro" id="IPR000873">
    <property type="entry name" value="AMP-dep_synth/lig_dom"/>
</dbReference>
<evidence type="ECO:0000256" key="7">
    <source>
        <dbReference type="ARBA" id="ARBA00022832"/>
    </source>
</evidence>
<evidence type="ECO:0000256" key="8">
    <source>
        <dbReference type="ARBA" id="ARBA00022840"/>
    </source>
</evidence>
<dbReference type="EC" id="6.2.1.3" evidence="12"/>
<evidence type="ECO:0000256" key="13">
    <source>
        <dbReference type="ARBA" id="ARBA00039545"/>
    </source>
</evidence>
<proteinExistence type="inferred from homology"/>
<dbReference type="GO" id="GO:0005524">
    <property type="term" value="F:ATP binding"/>
    <property type="evidence" value="ECO:0007669"/>
    <property type="project" value="UniProtKB-KW"/>
</dbReference>
<keyword evidence="9" id="KW-0460">Magnesium</keyword>
<evidence type="ECO:0000256" key="1">
    <source>
        <dbReference type="ARBA" id="ARBA00001946"/>
    </source>
</evidence>
<evidence type="ECO:0000313" key="17">
    <source>
        <dbReference type="EMBL" id="GFZ83731.1"/>
    </source>
</evidence>
<dbReference type="Pfam" id="PF13193">
    <property type="entry name" value="AMP-binding_C"/>
    <property type="match status" value="1"/>
</dbReference>
<evidence type="ECO:0000256" key="14">
    <source>
        <dbReference type="ARBA" id="ARBA00042773"/>
    </source>
</evidence>
<evidence type="ECO:0000256" key="12">
    <source>
        <dbReference type="ARBA" id="ARBA00026121"/>
    </source>
</evidence>
<dbReference type="SUPFAM" id="SSF56801">
    <property type="entry name" value="Acetyl-CoA synthetase-like"/>
    <property type="match status" value="1"/>
</dbReference>
<reference evidence="17" key="1">
    <citation type="journal article" date="2014" name="Int. J. Syst. Evol. Microbiol.">
        <title>Complete genome sequence of Corynebacterium casei LMG S-19264T (=DSM 44701T), isolated from a smear-ripened cheese.</title>
        <authorList>
            <consortium name="US DOE Joint Genome Institute (JGI-PGF)"/>
            <person name="Walter F."/>
            <person name="Albersmeier A."/>
            <person name="Kalinowski J."/>
            <person name="Ruckert C."/>
        </authorList>
    </citation>
    <scope>NUCLEOTIDE SEQUENCE</scope>
    <source>
        <strain evidence="17">CGMCC 1.15425</strain>
    </source>
</reference>
<dbReference type="PANTHER" id="PTHR43767">
    <property type="entry name" value="LONG-CHAIN-FATTY-ACID--COA LIGASE"/>
    <property type="match status" value="1"/>
</dbReference>
<organism evidence="17 18">
    <name type="scientific">Pseudohongiella nitratireducens</name>
    <dbReference type="NCBI Taxonomy" id="1768907"/>
    <lineage>
        <taxon>Bacteria</taxon>
        <taxon>Pseudomonadati</taxon>
        <taxon>Pseudomonadota</taxon>
        <taxon>Gammaproteobacteria</taxon>
        <taxon>Pseudomonadales</taxon>
        <taxon>Pseudohongiellaceae</taxon>
        <taxon>Pseudohongiella</taxon>
    </lineage>
</organism>
<evidence type="ECO:0000256" key="4">
    <source>
        <dbReference type="ARBA" id="ARBA00006432"/>
    </source>
</evidence>
<keyword evidence="11" id="KW-0472">Membrane</keyword>
<name>A0A916VL41_9GAMM</name>
<sequence>MYASEAMSSREDLNPENFQTIREVFENSFEKYPDNPAFSCLGHQITFRELDIKSAQLAEWLINNSGLKAGDRIAIQLPNVLQFPIAVVAAARAGLVIVNTNPLYTSREMLHQFKDSGARGIIILENFCHNLQKILPETNIQCIVTTQLADILPQPKRTLMNLAVRYLKRMVPSWRIPGTHSLPSILSTMPEQSAEANRQVGRTEDRARNRDDLALILYTGGTTGPAKGAMLTHSNLVNNMMQLRSVSQYLINDGSDTIIAPLPLYHTYAFMLHCLTGFYAGNHNVLIPNPRDLDDLIKTLKSLPEINGFVGINTLFLAMCRHKDIDQVDFSKMRFTGSGGMALTIRVAEEWQRVTGCQVYEGYGLTECSPVVSINPHDDVRIGTVGIAVPGTDVKTVDEQGQDTGFNAKGELLVRGPQVMKGYWQNEEATRKSIDEEGWFKTGDYAEISEDGFIRIVDRKKDMINVSGFNVFPSEVEEVVNSHPGVAESAAIGVPSEKSGESVKLFVVRRDNVLTLDELTSYCRENLTAYKVPREIVFVDDLPKSNVGKILRRELREQEEAKS</sequence>
<dbReference type="PANTHER" id="PTHR43767:SF8">
    <property type="entry name" value="LONG-CHAIN-FATTY-ACID--COA LIGASE"/>
    <property type="match status" value="1"/>
</dbReference>
<evidence type="ECO:0000256" key="11">
    <source>
        <dbReference type="ARBA" id="ARBA00023136"/>
    </source>
</evidence>
<dbReference type="InterPro" id="IPR025110">
    <property type="entry name" value="AMP-bd_C"/>
</dbReference>
<comment type="similarity">
    <text evidence="4">Belongs to the ATP-dependent AMP-binding enzyme family.</text>
</comment>
<keyword evidence="7" id="KW-0276">Fatty acid metabolism</keyword>
<keyword evidence="10" id="KW-0443">Lipid metabolism</keyword>
<evidence type="ECO:0000256" key="9">
    <source>
        <dbReference type="ARBA" id="ARBA00022842"/>
    </source>
</evidence>
<dbReference type="Pfam" id="PF00501">
    <property type="entry name" value="AMP-binding"/>
    <property type="match status" value="1"/>
</dbReference>
<feature type="domain" description="AMP-dependent synthetase/ligase" evidence="15">
    <location>
        <begin position="25"/>
        <end position="424"/>
    </location>
</feature>
<dbReference type="AlphaFoldDB" id="A0A916VL41"/>
<dbReference type="OrthoDB" id="9803968at2"/>
<gene>
    <name evidence="17" type="primary">fadD-1</name>
    <name evidence="17" type="ORF">GCM10011403_29140</name>
</gene>
<dbReference type="EMBL" id="BMIY01000015">
    <property type="protein sequence ID" value="GFZ83731.1"/>
    <property type="molecule type" value="Genomic_DNA"/>
</dbReference>
<dbReference type="InterPro" id="IPR045851">
    <property type="entry name" value="AMP-bd_C_sf"/>
</dbReference>
<evidence type="ECO:0000256" key="6">
    <source>
        <dbReference type="ARBA" id="ARBA00022741"/>
    </source>
</evidence>
<dbReference type="Gene3D" id="3.40.50.12780">
    <property type="entry name" value="N-terminal domain of ligase-like"/>
    <property type="match status" value="1"/>
</dbReference>
<dbReference type="Gene3D" id="3.30.300.30">
    <property type="match status" value="1"/>
</dbReference>
<accession>A0A916VL41</accession>
<comment type="cofactor">
    <cofactor evidence="1">
        <name>Mg(2+)</name>
        <dbReference type="ChEBI" id="CHEBI:18420"/>
    </cofactor>
</comment>
<keyword evidence="5 17" id="KW-0436">Ligase</keyword>
<dbReference type="InterPro" id="IPR042099">
    <property type="entry name" value="ANL_N_sf"/>
</dbReference>
<evidence type="ECO:0000256" key="3">
    <source>
        <dbReference type="ARBA" id="ARBA00005005"/>
    </source>
</evidence>
<protein>
    <recommendedName>
        <fullName evidence="13">Long-chain-fatty-acid--CoA ligase</fullName>
        <ecNumber evidence="12">6.2.1.3</ecNumber>
    </recommendedName>
    <alternativeName>
        <fullName evidence="14">Long-chain acyl-CoA synthetase</fullName>
    </alternativeName>
</protein>
<dbReference type="RefSeq" id="WP_068811129.1">
    <property type="nucleotide sequence ID" value="NZ_BMIY01000015.1"/>
</dbReference>
<evidence type="ECO:0000259" key="16">
    <source>
        <dbReference type="Pfam" id="PF13193"/>
    </source>
</evidence>
<evidence type="ECO:0000259" key="15">
    <source>
        <dbReference type="Pfam" id="PF00501"/>
    </source>
</evidence>
<keyword evidence="18" id="KW-1185">Reference proteome</keyword>
<comment type="caution">
    <text evidence="17">The sequence shown here is derived from an EMBL/GenBank/DDBJ whole genome shotgun (WGS) entry which is preliminary data.</text>
</comment>
<dbReference type="FunFam" id="3.40.50.12780:FF:000003">
    <property type="entry name" value="Long-chain-fatty-acid--CoA ligase FadD"/>
    <property type="match status" value="1"/>
</dbReference>
<feature type="domain" description="AMP-binding enzyme C-terminal" evidence="16">
    <location>
        <begin position="475"/>
        <end position="549"/>
    </location>
</feature>
<dbReference type="GO" id="GO:0016020">
    <property type="term" value="C:membrane"/>
    <property type="evidence" value="ECO:0007669"/>
    <property type="project" value="UniProtKB-SubCell"/>
</dbReference>
<dbReference type="CDD" id="cd05936">
    <property type="entry name" value="FC-FACS_FadD_like"/>
    <property type="match status" value="1"/>
</dbReference>
<evidence type="ECO:0000256" key="2">
    <source>
        <dbReference type="ARBA" id="ARBA00004170"/>
    </source>
</evidence>